<dbReference type="AlphaFoldDB" id="A0A540VN55"/>
<name>A0A540VN55_9CHLR</name>
<dbReference type="PANTHER" id="PTHR30290">
    <property type="entry name" value="PERIPLASMIC BINDING COMPONENT OF ABC TRANSPORTER"/>
    <property type="match status" value="1"/>
</dbReference>
<evidence type="ECO:0000256" key="2">
    <source>
        <dbReference type="ARBA" id="ARBA00022448"/>
    </source>
</evidence>
<dbReference type="PANTHER" id="PTHR30290:SF9">
    <property type="entry name" value="OLIGOPEPTIDE-BINDING PROTEIN APPA"/>
    <property type="match status" value="1"/>
</dbReference>
<evidence type="ECO:0000259" key="4">
    <source>
        <dbReference type="Pfam" id="PF00496"/>
    </source>
</evidence>
<organism evidence="5 6">
    <name type="scientific">Litorilinea aerophila</name>
    <dbReference type="NCBI Taxonomy" id="1204385"/>
    <lineage>
        <taxon>Bacteria</taxon>
        <taxon>Bacillati</taxon>
        <taxon>Chloroflexota</taxon>
        <taxon>Caldilineae</taxon>
        <taxon>Caldilineales</taxon>
        <taxon>Caldilineaceae</taxon>
        <taxon>Litorilinea</taxon>
    </lineage>
</organism>
<dbReference type="Proteomes" id="UP000317371">
    <property type="component" value="Unassembled WGS sequence"/>
</dbReference>
<dbReference type="InterPro" id="IPR000914">
    <property type="entry name" value="SBP_5_dom"/>
</dbReference>
<feature type="domain" description="Solute-binding protein family 5" evidence="4">
    <location>
        <begin position="102"/>
        <end position="467"/>
    </location>
</feature>
<proteinExistence type="inferred from homology"/>
<comment type="caution">
    <text evidence="5">The sequence shown here is derived from an EMBL/GenBank/DDBJ whole genome shotgun (WGS) entry which is preliminary data.</text>
</comment>
<dbReference type="PIRSF" id="PIRSF002741">
    <property type="entry name" value="MppA"/>
    <property type="match status" value="1"/>
</dbReference>
<dbReference type="InParanoid" id="A0A540VN55"/>
<protein>
    <recommendedName>
        <fullName evidence="4">Solute-binding protein family 5 domain-containing protein</fullName>
    </recommendedName>
</protein>
<dbReference type="GO" id="GO:1904680">
    <property type="term" value="F:peptide transmembrane transporter activity"/>
    <property type="evidence" value="ECO:0007669"/>
    <property type="project" value="TreeGrafter"/>
</dbReference>
<dbReference type="InterPro" id="IPR030678">
    <property type="entry name" value="Peptide/Ni-bd"/>
</dbReference>
<sequence length="583" mass="64608">MVQSRSPSLPPTSPAVSIGRHLRWQVILALAGILSLALLLGYSTYQVETVLVPDRGGVFREGIAGRPQYLNPLLCNVTEADQDLCGLLYRGLTRIDKRGRAVPDLASGWTITDDVLYTFRLKPDQYWHDGQPITADDVLFTVGILQSPDLLNLPDLASLWRSVQVEKVDDLTVRFQLSEPFTPFLDYTAIGLLPRHVWGQVPPAQLATMALTSSPIGSGPLQVAQIDTDHIRLEPSPYAGGNRPYIAALEFHFYPDHANLLTAYLNDEIDGISQILPQDLPVATAQPDLQLFSAVQSEYLSVVFNLANPDVPFFQEKEVRQALFYGLDRQRLVDEVAAGQGVVAHSPFLPESWAYDPAIPHYPYDPVRASQLLDAAGWVDSDGDGIRDKDGQPFRFLLYTNDDDLRTRLAERIAADWRALGIDAQPTPVTFAGLVTDFLTPRRFDAALIGWDLTGDPDPYPLWHSTQAEGGGQNYSGWANEEADTLMEQGRAIVNEEERRALYVRFQQLFADELPALPLYYPVYTYGVSSRVHNVQIGALAHPSERFATFAEWYILTRRVPANQVPATLPATPPAAGPTPLSP</sequence>
<dbReference type="GO" id="GO:0015833">
    <property type="term" value="P:peptide transport"/>
    <property type="evidence" value="ECO:0007669"/>
    <property type="project" value="TreeGrafter"/>
</dbReference>
<dbReference type="SUPFAM" id="SSF53850">
    <property type="entry name" value="Periplasmic binding protein-like II"/>
    <property type="match status" value="1"/>
</dbReference>
<dbReference type="Gene3D" id="3.90.76.10">
    <property type="entry name" value="Dipeptide-binding Protein, Domain 1"/>
    <property type="match status" value="1"/>
</dbReference>
<dbReference type="InterPro" id="IPR039424">
    <property type="entry name" value="SBP_5"/>
</dbReference>
<dbReference type="Gene3D" id="3.10.105.10">
    <property type="entry name" value="Dipeptide-binding Protein, Domain 3"/>
    <property type="match status" value="1"/>
</dbReference>
<dbReference type="Pfam" id="PF00496">
    <property type="entry name" value="SBP_bac_5"/>
    <property type="match status" value="1"/>
</dbReference>
<gene>
    <name evidence="5" type="ORF">FKZ61_01415</name>
</gene>
<dbReference type="OrthoDB" id="9796817at2"/>
<dbReference type="EMBL" id="VIGC01000002">
    <property type="protein sequence ID" value="TQE97563.1"/>
    <property type="molecule type" value="Genomic_DNA"/>
</dbReference>
<evidence type="ECO:0000256" key="1">
    <source>
        <dbReference type="ARBA" id="ARBA00005695"/>
    </source>
</evidence>
<keyword evidence="2" id="KW-0813">Transport</keyword>
<keyword evidence="6" id="KW-1185">Reference proteome</keyword>
<evidence type="ECO:0000256" key="3">
    <source>
        <dbReference type="ARBA" id="ARBA00022729"/>
    </source>
</evidence>
<dbReference type="Gene3D" id="3.40.190.10">
    <property type="entry name" value="Periplasmic binding protein-like II"/>
    <property type="match status" value="1"/>
</dbReference>
<dbReference type="GO" id="GO:0042597">
    <property type="term" value="C:periplasmic space"/>
    <property type="evidence" value="ECO:0007669"/>
    <property type="project" value="UniProtKB-ARBA"/>
</dbReference>
<dbReference type="GO" id="GO:0043190">
    <property type="term" value="C:ATP-binding cassette (ABC) transporter complex"/>
    <property type="evidence" value="ECO:0007669"/>
    <property type="project" value="InterPro"/>
</dbReference>
<evidence type="ECO:0000313" key="5">
    <source>
        <dbReference type="EMBL" id="TQE97563.1"/>
    </source>
</evidence>
<reference evidence="5 6" key="1">
    <citation type="submission" date="2019-06" db="EMBL/GenBank/DDBJ databases">
        <title>Genome sequence of Litorilinea aerophila BAA-2444.</title>
        <authorList>
            <person name="Maclea K.S."/>
            <person name="Maurais E.G."/>
            <person name="Iannazzi L.C."/>
        </authorList>
    </citation>
    <scope>NUCLEOTIDE SEQUENCE [LARGE SCALE GENOMIC DNA]</scope>
    <source>
        <strain evidence="5 6">ATCC BAA-2444</strain>
    </source>
</reference>
<accession>A0A540VN55</accession>
<keyword evidence="3" id="KW-0732">Signal</keyword>
<comment type="similarity">
    <text evidence="1">Belongs to the bacterial solute-binding protein 5 family.</text>
</comment>
<evidence type="ECO:0000313" key="6">
    <source>
        <dbReference type="Proteomes" id="UP000317371"/>
    </source>
</evidence>
<dbReference type="RefSeq" id="WP_141608290.1">
    <property type="nucleotide sequence ID" value="NZ_VIGC02000002.1"/>
</dbReference>